<comment type="caution">
    <text evidence="2">The sequence shown here is derived from an EMBL/GenBank/DDBJ whole genome shotgun (WGS) entry which is preliminary data.</text>
</comment>
<feature type="compositionally biased region" description="Basic residues" evidence="1">
    <location>
        <begin position="20"/>
        <end position="32"/>
    </location>
</feature>
<evidence type="ECO:0000313" key="2">
    <source>
        <dbReference type="EMBL" id="MPN36950.1"/>
    </source>
</evidence>
<proteinExistence type="predicted"/>
<protein>
    <submittedName>
        <fullName evidence="2">Uncharacterized protein</fullName>
    </submittedName>
</protein>
<organism evidence="2">
    <name type="scientific">bioreactor metagenome</name>
    <dbReference type="NCBI Taxonomy" id="1076179"/>
    <lineage>
        <taxon>unclassified sequences</taxon>
        <taxon>metagenomes</taxon>
        <taxon>ecological metagenomes</taxon>
    </lineage>
</organism>
<feature type="region of interest" description="Disordered" evidence="1">
    <location>
        <begin position="1"/>
        <end position="96"/>
    </location>
</feature>
<dbReference type="AlphaFoldDB" id="A0A645HE05"/>
<sequence>MFALDLEPLGQHLHHDGGRTHRHRPAQHKRRWQAQVDPGAKHQRRRQGAGNGQADLGPAQPEHDPPHALELGQRKLEPDREHQEHHAELGQVVRFVGIRHQRRGVRPDADADHQIGEQGWQLQAAKGDHANHGSGQQEKNEGETGGHGGWSLLRGGQTPPCADSRSAPKHASNSYASLRRGVS</sequence>
<name>A0A645HE05_9ZZZZ</name>
<reference evidence="2" key="1">
    <citation type="submission" date="2019-08" db="EMBL/GenBank/DDBJ databases">
        <authorList>
            <person name="Kucharzyk K."/>
            <person name="Murdoch R.W."/>
            <person name="Higgins S."/>
            <person name="Loffler F."/>
        </authorList>
    </citation>
    <scope>NUCLEOTIDE SEQUENCE</scope>
</reference>
<feature type="compositionally biased region" description="Basic and acidic residues" evidence="1">
    <location>
        <begin position="61"/>
        <end position="88"/>
    </location>
</feature>
<accession>A0A645HE05</accession>
<gene>
    <name evidence="2" type="ORF">SDC9_184462</name>
</gene>
<evidence type="ECO:0000256" key="1">
    <source>
        <dbReference type="SAM" id="MobiDB-lite"/>
    </source>
</evidence>
<feature type="region of interest" description="Disordered" evidence="1">
    <location>
        <begin position="120"/>
        <end position="183"/>
    </location>
</feature>
<dbReference type="EMBL" id="VSSQ01091376">
    <property type="protein sequence ID" value="MPN36950.1"/>
    <property type="molecule type" value="Genomic_DNA"/>
</dbReference>